<dbReference type="PANTHER" id="PTHR33570">
    <property type="entry name" value="4-CARBOXYMUCONOLACTONE DECARBOXYLASE FAMILY PROTEIN"/>
    <property type="match status" value="1"/>
</dbReference>
<dbReference type="EMBL" id="JAECZA010000240">
    <property type="protein sequence ID" value="MBH8576822.1"/>
    <property type="molecule type" value="Genomic_DNA"/>
</dbReference>
<dbReference type="InterPro" id="IPR029032">
    <property type="entry name" value="AhpD-like"/>
</dbReference>
<keyword evidence="3" id="KW-1185">Reference proteome</keyword>
<feature type="domain" description="Carboxymuconolactone decarboxylase-like" evidence="1">
    <location>
        <begin position="36"/>
        <end position="120"/>
    </location>
</feature>
<dbReference type="GO" id="GO:0051920">
    <property type="term" value="F:peroxiredoxin activity"/>
    <property type="evidence" value="ECO:0007669"/>
    <property type="project" value="InterPro"/>
</dbReference>
<proteinExistence type="predicted"/>
<feature type="domain" description="Carboxymuconolactone decarboxylase-like" evidence="1">
    <location>
        <begin position="172"/>
        <end position="255"/>
    </location>
</feature>
<accession>A0A8J7IH31</accession>
<evidence type="ECO:0000313" key="3">
    <source>
        <dbReference type="Proteomes" id="UP000662314"/>
    </source>
</evidence>
<gene>
    <name evidence="2" type="ORF">I8752_28300</name>
</gene>
<dbReference type="Gene3D" id="1.20.1290.10">
    <property type="entry name" value="AhpD-like"/>
    <property type="match status" value="1"/>
</dbReference>
<organism evidence="2 3">
    <name type="scientific">Dendronalium phyllosphericum CENA369</name>
    <dbReference type="NCBI Taxonomy" id="1725256"/>
    <lineage>
        <taxon>Bacteria</taxon>
        <taxon>Bacillati</taxon>
        <taxon>Cyanobacteriota</taxon>
        <taxon>Cyanophyceae</taxon>
        <taxon>Nostocales</taxon>
        <taxon>Nostocaceae</taxon>
        <taxon>Dendronalium</taxon>
        <taxon>Dendronalium phyllosphericum</taxon>
    </lineage>
</organism>
<sequence>MTNTPQKDSIRISEAARKNHEELFPNHKSTMKVTDPELIEVFDNFAFNEVIAQSKLDTKTRVVLILASIIGSQAVSEYRVMVDAALNVGVTPIEIKEILYQSVPYVGMAKAFDFVHATNEVMSNRGIQLPLEGQSTTNPETRYDKGLAIQKAMFGETIDQMYERSPKDQLHIQRFLSANCFGDYYTRNGVDIKVRELITLSILIALGGVESQIKGHIQGNLNVGNGKDILLDLITQLLPWVGYPRTLNALKCLNEVVTE</sequence>
<dbReference type="InterPro" id="IPR052512">
    <property type="entry name" value="4CMD/NDH-1_regulator"/>
</dbReference>
<reference evidence="2 3" key="1">
    <citation type="journal article" date="2021" name="Int. J. Syst. Evol. Microbiol.">
        <title>Amazonocrinis nigriterrae gen. nov., sp. nov., Atlanticothrix silvestris gen. nov., sp. nov. and Dendronalium phyllosphericum gen. nov., sp. nov., nostocacean cyanobacteria from Brazilian environments.</title>
        <authorList>
            <person name="Alvarenga D.O."/>
            <person name="Andreote A.P.D."/>
            <person name="Branco L.H.Z."/>
            <person name="Delbaje E."/>
            <person name="Cruz R.B."/>
            <person name="Varani A.M."/>
            <person name="Fiore M.F."/>
        </authorList>
    </citation>
    <scope>NUCLEOTIDE SEQUENCE [LARGE SCALE GENOMIC DNA]</scope>
    <source>
        <strain evidence="2 3">CENA369</strain>
    </source>
</reference>
<dbReference type="AlphaFoldDB" id="A0A8J7IH31"/>
<dbReference type="RefSeq" id="WP_214435544.1">
    <property type="nucleotide sequence ID" value="NZ_CAWPUQ010000169.1"/>
</dbReference>
<dbReference type="InterPro" id="IPR003779">
    <property type="entry name" value="CMD-like"/>
</dbReference>
<evidence type="ECO:0000313" key="2">
    <source>
        <dbReference type="EMBL" id="MBH8576822.1"/>
    </source>
</evidence>
<dbReference type="PANTHER" id="PTHR33570:SF2">
    <property type="entry name" value="CARBOXYMUCONOLACTONE DECARBOXYLASE-LIKE DOMAIN-CONTAINING PROTEIN"/>
    <property type="match status" value="1"/>
</dbReference>
<name>A0A8J7IH31_9NOST</name>
<comment type="caution">
    <text evidence="2">The sequence shown here is derived from an EMBL/GenBank/DDBJ whole genome shotgun (WGS) entry which is preliminary data.</text>
</comment>
<protein>
    <submittedName>
        <fullName evidence="2">Carboxymuconolactone decarboxylase family protein</fullName>
    </submittedName>
</protein>
<evidence type="ECO:0000259" key="1">
    <source>
        <dbReference type="Pfam" id="PF02627"/>
    </source>
</evidence>
<dbReference type="Proteomes" id="UP000662314">
    <property type="component" value="Unassembled WGS sequence"/>
</dbReference>
<dbReference type="SUPFAM" id="SSF69118">
    <property type="entry name" value="AhpD-like"/>
    <property type="match status" value="1"/>
</dbReference>
<dbReference type="Pfam" id="PF02627">
    <property type="entry name" value="CMD"/>
    <property type="match status" value="2"/>
</dbReference>